<dbReference type="InterPro" id="IPR018060">
    <property type="entry name" value="HTH_AraC"/>
</dbReference>
<proteinExistence type="predicted"/>
<dbReference type="SUPFAM" id="SSF46689">
    <property type="entry name" value="Homeodomain-like"/>
    <property type="match status" value="3"/>
</dbReference>
<keyword evidence="3" id="KW-0804">Transcription</keyword>
<evidence type="ECO:0000256" key="2">
    <source>
        <dbReference type="ARBA" id="ARBA00023125"/>
    </source>
</evidence>
<dbReference type="SMART" id="SM00342">
    <property type="entry name" value="HTH_ARAC"/>
    <property type="match status" value="2"/>
</dbReference>
<reference evidence="5 6" key="2">
    <citation type="submission" date="2020-08" db="EMBL/GenBank/DDBJ databases">
        <authorList>
            <person name="Ueki A."/>
            <person name="Tonouchi A."/>
        </authorList>
    </citation>
    <scope>NUCLEOTIDE SEQUENCE [LARGE SCALE GENOMIC DNA]</scope>
    <source>
        <strain evidence="5 6">CTTW</strain>
    </source>
</reference>
<dbReference type="Pfam" id="PF02311">
    <property type="entry name" value="AraC_binding"/>
    <property type="match status" value="1"/>
</dbReference>
<evidence type="ECO:0000313" key="5">
    <source>
        <dbReference type="EMBL" id="BCJ98501.1"/>
    </source>
</evidence>
<evidence type="ECO:0000256" key="3">
    <source>
        <dbReference type="ARBA" id="ARBA00023163"/>
    </source>
</evidence>
<dbReference type="SUPFAM" id="SSF51215">
    <property type="entry name" value="Regulatory protein AraC"/>
    <property type="match status" value="1"/>
</dbReference>
<dbReference type="Gene3D" id="1.10.10.60">
    <property type="entry name" value="Homeodomain-like"/>
    <property type="match status" value="4"/>
</dbReference>
<evidence type="ECO:0000259" key="4">
    <source>
        <dbReference type="PROSITE" id="PS01124"/>
    </source>
</evidence>
<dbReference type="InterPro" id="IPR014710">
    <property type="entry name" value="RmlC-like_jellyroll"/>
</dbReference>
<organism evidence="5 6">
    <name type="scientific">Anaerocolumna chitinilytica</name>
    <dbReference type="NCBI Taxonomy" id="1727145"/>
    <lineage>
        <taxon>Bacteria</taxon>
        <taxon>Bacillati</taxon>
        <taxon>Bacillota</taxon>
        <taxon>Clostridia</taxon>
        <taxon>Lachnospirales</taxon>
        <taxon>Lachnospiraceae</taxon>
        <taxon>Anaerocolumna</taxon>
    </lineage>
</organism>
<dbReference type="EMBL" id="AP023368">
    <property type="protein sequence ID" value="BCJ98501.1"/>
    <property type="molecule type" value="Genomic_DNA"/>
</dbReference>
<dbReference type="PROSITE" id="PS00041">
    <property type="entry name" value="HTH_ARAC_FAMILY_1"/>
    <property type="match status" value="1"/>
</dbReference>
<keyword evidence="1" id="KW-0805">Transcription regulation</keyword>
<dbReference type="AlphaFoldDB" id="A0A7I8DMI4"/>
<feature type="domain" description="HTH araC/xylS-type" evidence="4">
    <location>
        <begin position="186"/>
        <end position="283"/>
    </location>
</feature>
<dbReference type="Proteomes" id="UP000515703">
    <property type="component" value="Chromosome"/>
</dbReference>
<keyword evidence="6" id="KW-1185">Reference proteome</keyword>
<dbReference type="Gene3D" id="2.60.120.10">
    <property type="entry name" value="Jelly Rolls"/>
    <property type="match status" value="1"/>
</dbReference>
<dbReference type="PANTHER" id="PTHR43280:SF34">
    <property type="entry name" value="ARAC-FAMILY TRANSCRIPTIONAL REGULATOR"/>
    <property type="match status" value="1"/>
</dbReference>
<protein>
    <recommendedName>
        <fullName evidence="4">HTH araC/xylS-type domain-containing protein</fullName>
    </recommendedName>
</protein>
<dbReference type="InterPro" id="IPR037923">
    <property type="entry name" value="HTH-like"/>
</dbReference>
<evidence type="ECO:0000313" key="6">
    <source>
        <dbReference type="Proteomes" id="UP000515703"/>
    </source>
</evidence>
<dbReference type="PANTHER" id="PTHR43280">
    <property type="entry name" value="ARAC-FAMILY TRANSCRIPTIONAL REGULATOR"/>
    <property type="match status" value="1"/>
</dbReference>
<dbReference type="KEGG" id="acht:bsdcttw_15420"/>
<dbReference type="InterPro" id="IPR009057">
    <property type="entry name" value="Homeodomain-like_sf"/>
</dbReference>
<dbReference type="InterPro" id="IPR018062">
    <property type="entry name" value="HTH_AraC-typ_CS"/>
</dbReference>
<reference evidence="5 6" key="1">
    <citation type="submission" date="2020-08" db="EMBL/GenBank/DDBJ databases">
        <title>Draft genome sequencing of an Anaerocolumna strain isolated from anoxic soil subjected to BSD treatment.</title>
        <authorList>
            <person name="Uek A."/>
            <person name="Tonouchi A."/>
        </authorList>
    </citation>
    <scope>NUCLEOTIDE SEQUENCE [LARGE SCALE GENOMIC DNA]</scope>
    <source>
        <strain evidence="5 6">CTTW</strain>
    </source>
</reference>
<feature type="domain" description="HTH araC/xylS-type" evidence="4">
    <location>
        <begin position="302"/>
        <end position="400"/>
    </location>
</feature>
<dbReference type="RefSeq" id="WP_185258826.1">
    <property type="nucleotide sequence ID" value="NZ_AP023368.1"/>
</dbReference>
<dbReference type="Pfam" id="PF12833">
    <property type="entry name" value="HTH_18"/>
    <property type="match status" value="2"/>
</dbReference>
<dbReference type="InterPro" id="IPR003313">
    <property type="entry name" value="AraC-bd"/>
</dbReference>
<dbReference type="PROSITE" id="PS01124">
    <property type="entry name" value="HTH_ARAC_FAMILY_2"/>
    <property type="match status" value="2"/>
</dbReference>
<sequence length="416" mass="48553">MMKIPLYIKSQDLQNDLFPYFMRNTRLYQSISMHRHDFIEMEFVLSGYGRQIVNGFEYELKSGSLNIILPWHMHEIIPASETPLEMVSLSFGLDALMDSNPCLELGELLFNDMDSLPYVHFEGLEYEYINGAINELLIEYADIKQWKKTIFEVKIAEILVLFNRKRREQSVSEDTALKLQKNISIWDIISFIHFNYNKDISLTNLADKFHYSKSHLNMLIKHQTGSNFNDLLDEIRIRNVCALMLSGLSFSHIALLVGYKNKQAFFRAFKKIKCLAPEDFRKVYFSNNITENNLTFSSNIYSQLIYYLHLHYKEELTLEDIASQLHYNKNYFCNLVKVQTGQSFIDLLHQIRIFHACSLLKATDKPIYEIGFDVGFNTIETFFRVFKSLKGISPGKYRSVETNINEAESQEVSSLG</sequence>
<dbReference type="GO" id="GO:0043565">
    <property type="term" value="F:sequence-specific DNA binding"/>
    <property type="evidence" value="ECO:0007669"/>
    <property type="project" value="InterPro"/>
</dbReference>
<evidence type="ECO:0000256" key="1">
    <source>
        <dbReference type="ARBA" id="ARBA00023015"/>
    </source>
</evidence>
<keyword evidence="2" id="KW-0238">DNA-binding</keyword>
<name>A0A7I8DMI4_9FIRM</name>
<dbReference type="GO" id="GO:0003700">
    <property type="term" value="F:DNA-binding transcription factor activity"/>
    <property type="evidence" value="ECO:0007669"/>
    <property type="project" value="InterPro"/>
</dbReference>
<gene>
    <name evidence="5" type="ORF">bsdcttw_15420</name>
</gene>
<accession>A0A7I8DMI4</accession>